<evidence type="ECO:0000313" key="2">
    <source>
        <dbReference type="Proteomes" id="UP001150603"/>
    </source>
</evidence>
<organism evidence="1 2">
    <name type="scientific">Linderina macrospora</name>
    <dbReference type="NCBI Taxonomy" id="4868"/>
    <lineage>
        <taxon>Eukaryota</taxon>
        <taxon>Fungi</taxon>
        <taxon>Fungi incertae sedis</taxon>
        <taxon>Zoopagomycota</taxon>
        <taxon>Kickxellomycotina</taxon>
        <taxon>Kickxellomycetes</taxon>
        <taxon>Kickxellales</taxon>
        <taxon>Kickxellaceae</taxon>
        <taxon>Linderina</taxon>
    </lineage>
</organism>
<proteinExistence type="predicted"/>
<dbReference type="EMBL" id="JANBPW010002726">
    <property type="protein sequence ID" value="KAJ1939814.1"/>
    <property type="molecule type" value="Genomic_DNA"/>
</dbReference>
<name>A0ACC1J6V8_9FUNG</name>
<accession>A0ACC1J6V8</accession>
<reference evidence="1" key="1">
    <citation type="submission" date="2022-07" db="EMBL/GenBank/DDBJ databases">
        <title>Phylogenomic reconstructions and comparative analyses of Kickxellomycotina fungi.</title>
        <authorList>
            <person name="Reynolds N.K."/>
            <person name="Stajich J.E."/>
            <person name="Barry K."/>
            <person name="Grigoriev I.V."/>
            <person name="Crous P."/>
            <person name="Smith M.E."/>
        </authorList>
    </citation>
    <scope>NUCLEOTIDE SEQUENCE</scope>
    <source>
        <strain evidence="1">NRRL 5244</strain>
    </source>
</reference>
<protein>
    <submittedName>
        <fullName evidence="1">Uncharacterized protein</fullName>
    </submittedName>
</protein>
<gene>
    <name evidence="1" type="ORF">FBU59_003996</name>
</gene>
<dbReference type="Proteomes" id="UP001150603">
    <property type="component" value="Unassembled WGS sequence"/>
</dbReference>
<evidence type="ECO:0000313" key="1">
    <source>
        <dbReference type="EMBL" id="KAJ1939814.1"/>
    </source>
</evidence>
<keyword evidence="2" id="KW-1185">Reference proteome</keyword>
<sequence>MTLVTLCLSPLCQSAANGAPPSLYQYLLDFSALTNEGITAAMRKRSLVLMRRVAPLVRAVVPCAHFASTLSRLFPFESANVLTCDLPPTLSAHTPGLDNPWIWVEALEFTPLSNLSPSAPINMGLEGMTPYTLRGALEAEEARKGAKRAGENPNRLAFLDNPYYPKQPAFMAPLSETPIPWQAFGGKRRRMDAETRLVWRNQCQQAFGENDT</sequence>
<comment type="caution">
    <text evidence="1">The sequence shown here is derived from an EMBL/GenBank/DDBJ whole genome shotgun (WGS) entry which is preliminary data.</text>
</comment>